<dbReference type="Proteomes" id="UP000499080">
    <property type="component" value="Unassembled WGS sequence"/>
</dbReference>
<organism evidence="1 2">
    <name type="scientific">Araneus ventricosus</name>
    <name type="common">Orbweaver spider</name>
    <name type="synonym">Epeira ventricosa</name>
    <dbReference type="NCBI Taxonomy" id="182803"/>
    <lineage>
        <taxon>Eukaryota</taxon>
        <taxon>Metazoa</taxon>
        <taxon>Ecdysozoa</taxon>
        <taxon>Arthropoda</taxon>
        <taxon>Chelicerata</taxon>
        <taxon>Arachnida</taxon>
        <taxon>Araneae</taxon>
        <taxon>Araneomorphae</taxon>
        <taxon>Entelegynae</taxon>
        <taxon>Araneoidea</taxon>
        <taxon>Araneidae</taxon>
        <taxon>Araneus</taxon>
    </lineage>
</organism>
<evidence type="ECO:0000313" key="1">
    <source>
        <dbReference type="EMBL" id="GBM61507.1"/>
    </source>
</evidence>
<reference evidence="1 2" key="1">
    <citation type="journal article" date="2019" name="Sci. Rep.">
        <title>Orb-weaving spider Araneus ventricosus genome elucidates the spidroin gene catalogue.</title>
        <authorList>
            <person name="Kono N."/>
            <person name="Nakamura H."/>
            <person name="Ohtoshi R."/>
            <person name="Moran D.A.P."/>
            <person name="Shinohara A."/>
            <person name="Yoshida Y."/>
            <person name="Fujiwara M."/>
            <person name="Mori M."/>
            <person name="Tomita M."/>
            <person name="Arakawa K."/>
        </authorList>
    </citation>
    <scope>NUCLEOTIDE SEQUENCE [LARGE SCALE GENOMIC DNA]</scope>
</reference>
<dbReference type="EMBL" id="BGPR01001769">
    <property type="protein sequence ID" value="GBM61507.1"/>
    <property type="molecule type" value="Genomic_DNA"/>
</dbReference>
<dbReference type="PANTHER" id="PTHR11439">
    <property type="entry name" value="GAG-POL-RELATED RETROTRANSPOSON"/>
    <property type="match status" value="1"/>
</dbReference>
<dbReference type="PANTHER" id="PTHR11439:SF463">
    <property type="entry name" value="REVERSE TRANSCRIPTASE TY1_COPIA-TYPE DOMAIN-CONTAINING PROTEIN"/>
    <property type="match status" value="1"/>
</dbReference>
<keyword evidence="2" id="KW-1185">Reference proteome</keyword>
<proteinExistence type="predicted"/>
<dbReference type="OrthoDB" id="6436874at2759"/>
<sequence length="96" mass="10863">MPQWTAAKRALKYQKGTKNRGLTFRPTKKPLVGYADADWASDITDRKSYSGCVLNLLTEPSHGKVKSNTVLLFPAPRRNILHCLNVPKKLFIYAVF</sequence>
<accession>A0A4Y2H7G7</accession>
<comment type="caution">
    <text evidence="1">The sequence shown here is derived from an EMBL/GenBank/DDBJ whole genome shotgun (WGS) entry which is preliminary data.</text>
</comment>
<evidence type="ECO:0000313" key="2">
    <source>
        <dbReference type="Proteomes" id="UP000499080"/>
    </source>
</evidence>
<protein>
    <submittedName>
        <fullName evidence="1">Uncharacterized protein</fullName>
    </submittedName>
</protein>
<dbReference type="AlphaFoldDB" id="A0A4Y2H7G7"/>
<name>A0A4Y2H7G7_ARAVE</name>
<gene>
    <name evidence="1" type="ORF">AVEN_170270_1</name>
</gene>